<proteinExistence type="predicted"/>
<dbReference type="Proteomes" id="UP000298327">
    <property type="component" value="Unassembled WGS sequence"/>
</dbReference>
<dbReference type="AlphaFoldDB" id="A0A4Y9XYQ6"/>
<feature type="region of interest" description="Disordered" evidence="1">
    <location>
        <begin position="1"/>
        <end position="20"/>
    </location>
</feature>
<keyword evidence="3" id="KW-1185">Reference proteome</keyword>
<gene>
    <name evidence="2" type="ORF">EVG20_g9680</name>
</gene>
<dbReference type="EMBL" id="SEOQ01001019">
    <property type="protein sequence ID" value="TFY54497.1"/>
    <property type="molecule type" value="Genomic_DNA"/>
</dbReference>
<accession>A0A4Y9XYQ6</accession>
<reference evidence="2 3" key="1">
    <citation type="submission" date="2019-02" db="EMBL/GenBank/DDBJ databases">
        <title>Genome sequencing of the rare red list fungi Dentipellis fragilis.</title>
        <authorList>
            <person name="Buettner E."/>
            <person name="Kellner H."/>
        </authorList>
    </citation>
    <scope>NUCLEOTIDE SEQUENCE [LARGE SCALE GENOMIC DNA]</scope>
    <source>
        <strain evidence="2 3">DSM 105465</strain>
    </source>
</reference>
<evidence type="ECO:0000313" key="2">
    <source>
        <dbReference type="EMBL" id="TFY54497.1"/>
    </source>
</evidence>
<sequence length="227" mass="24960">MSNISTIPTLPPSPTTEVDTPAAVKVSDDKVLKGALVEVAPGASVLMHFADNIAHEELISKIREAWHLGLDKIMAWALSFEDADPFAIGSLSSCFNVPTKHHRSYIALDIDDIPNLSEIISDLIVIAVQEGMDIVNAACMVIGIAADFWPQMIRRRAAVTRGKNDVQRAKLEIALELVYVATANRSNRRAHRDDEDEHSMSDEDREKALSAGEVVFEVANVEVHLRI</sequence>
<name>A0A4Y9XYQ6_9AGAM</name>
<comment type="caution">
    <text evidence="2">The sequence shown here is derived from an EMBL/GenBank/DDBJ whole genome shotgun (WGS) entry which is preliminary data.</text>
</comment>
<organism evidence="2 3">
    <name type="scientific">Dentipellis fragilis</name>
    <dbReference type="NCBI Taxonomy" id="205917"/>
    <lineage>
        <taxon>Eukaryota</taxon>
        <taxon>Fungi</taxon>
        <taxon>Dikarya</taxon>
        <taxon>Basidiomycota</taxon>
        <taxon>Agaricomycotina</taxon>
        <taxon>Agaricomycetes</taxon>
        <taxon>Russulales</taxon>
        <taxon>Hericiaceae</taxon>
        <taxon>Dentipellis</taxon>
    </lineage>
</organism>
<protein>
    <submittedName>
        <fullName evidence="2">Uncharacterized protein</fullName>
    </submittedName>
</protein>
<evidence type="ECO:0000256" key="1">
    <source>
        <dbReference type="SAM" id="MobiDB-lite"/>
    </source>
</evidence>
<evidence type="ECO:0000313" key="3">
    <source>
        <dbReference type="Proteomes" id="UP000298327"/>
    </source>
</evidence>